<dbReference type="HOGENOM" id="CLU_017688_0_0_1"/>
<feature type="compositionally biased region" description="Acidic residues" evidence="1">
    <location>
        <begin position="633"/>
        <end position="645"/>
    </location>
</feature>
<sequence length="663" mass="72027">MREACNQFNARSYETHGVVVVGAIVSVSEDEIASGMGRIFGTDEGLLNFLEANKINVRIFVDWLRNCIACNKYSLLGVNLPLLPGMVGASGIKGKGKATRSTEGKDGRKRDAIRTDVTDKFLAQIQEIVPDVTAVPWANWVNFAWLHKLVFDCWPTGLNVPGSGFQFKGLQTADLMKLLEGSEKDGKLYQAKIVRWSEEDLALEETSTAISTVPLVMDVNGQTLRRVSDSKAFLGGRREKKGKGKAVEVVDVDEDEDEDGDEDAEDTDLARRPVIPLPRRASVNREDNPPPLKRKRVDDEAPATSKRGRAELGRGGSGSQGPALARSTLLPQSSARAVPRGDLGAPARSRDGNAGARDRRGTRVPSTEKVGLTMSVDTASGMRDDGRTGLHSPINRGEGFAELVGPGLRGLSNQLDTDEGSEAWLAAQARRRAYRAREPKPDYEGFIASFGRRDTPPPALRSTYQRPPSVGPADSDADLPNGPYEMRSDEGFVDFQGHYCVPGNVPERIDPVERLQAQRNGGSRRRVRGGEVSTRLAQGAPPSGRENRSYAQVVGPSWQADSRLRGTAGPSRQGIAAPSRQSVAGPSRQSTAGPSRQSTAGPSRQQRSSSQGGLRLPAINERGVSRYRPGPPLEEEVDDDMDLGEDNIPRMMGYPSYGKYERY</sequence>
<feature type="compositionally biased region" description="Acidic residues" evidence="1">
    <location>
        <begin position="250"/>
        <end position="267"/>
    </location>
</feature>
<feature type="region of interest" description="Disordered" evidence="1">
    <location>
        <begin position="503"/>
        <end position="663"/>
    </location>
</feature>
<dbReference type="EMBL" id="KN832711">
    <property type="protein sequence ID" value="KII82734.1"/>
    <property type="molecule type" value="Genomic_DNA"/>
</dbReference>
<keyword evidence="3" id="KW-1185">Reference proteome</keyword>
<reference evidence="2 3" key="1">
    <citation type="submission" date="2014-06" db="EMBL/GenBank/DDBJ databases">
        <title>Evolutionary Origins and Diversification of the Mycorrhizal Mutualists.</title>
        <authorList>
            <consortium name="DOE Joint Genome Institute"/>
            <consortium name="Mycorrhizal Genomics Consortium"/>
            <person name="Kohler A."/>
            <person name="Kuo A."/>
            <person name="Nagy L.G."/>
            <person name="Floudas D."/>
            <person name="Copeland A."/>
            <person name="Barry K.W."/>
            <person name="Cichocki N."/>
            <person name="Veneault-Fourrey C."/>
            <person name="LaButti K."/>
            <person name="Lindquist E.A."/>
            <person name="Lipzen A."/>
            <person name="Lundell T."/>
            <person name="Morin E."/>
            <person name="Murat C."/>
            <person name="Riley R."/>
            <person name="Ohm R."/>
            <person name="Sun H."/>
            <person name="Tunlid A."/>
            <person name="Henrissat B."/>
            <person name="Grigoriev I.V."/>
            <person name="Hibbett D.S."/>
            <person name="Martin F."/>
        </authorList>
    </citation>
    <scope>NUCLEOTIDE SEQUENCE [LARGE SCALE GENOMIC DNA]</scope>
    <source>
        <strain evidence="2 3">FD-325 SS-3</strain>
    </source>
</reference>
<evidence type="ECO:0000256" key="1">
    <source>
        <dbReference type="SAM" id="MobiDB-lite"/>
    </source>
</evidence>
<feature type="compositionally biased region" description="Polar residues" evidence="1">
    <location>
        <begin position="579"/>
        <end position="602"/>
    </location>
</feature>
<protein>
    <submittedName>
        <fullName evidence="2">Uncharacterized protein</fullName>
    </submittedName>
</protein>
<dbReference type="Proteomes" id="UP000053263">
    <property type="component" value="Unassembled WGS sequence"/>
</dbReference>
<feature type="region of interest" description="Disordered" evidence="1">
    <location>
        <begin position="244"/>
        <end position="398"/>
    </location>
</feature>
<name>A0A0C9T0V6_PLICR</name>
<proteinExistence type="predicted"/>
<feature type="compositionally biased region" description="Basic and acidic residues" evidence="1">
    <location>
        <begin position="348"/>
        <end position="361"/>
    </location>
</feature>
<feature type="region of interest" description="Disordered" evidence="1">
    <location>
        <begin position="445"/>
        <end position="490"/>
    </location>
</feature>
<evidence type="ECO:0000313" key="3">
    <source>
        <dbReference type="Proteomes" id="UP000053263"/>
    </source>
</evidence>
<dbReference type="AlphaFoldDB" id="A0A0C9T0V6"/>
<feature type="compositionally biased region" description="Low complexity" evidence="1">
    <location>
        <begin position="603"/>
        <end position="616"/>
    </location>
</feature>
<evidence type="ECO:0000313" key="2">
    <source>
        <dbReference type="EMBL" id="KII82734.1"/>
    </source>
</evidence>
<gene>
    <name evidence="2" type="ORF">PLICRDRAFT_181102</name>
</gene>
<organism evidence="2 3">
    <name type="scientific">Plicaturopsis crispa FD-325 SS-3</name>
    <dbReference type="NCBI Taxonomy" id="944288"/>
    <lineage>
        <taxon>Eukaryota</taxon>
        <taxon>Fungi</taxon>
        <taxon>Dikarya</taxon>
        <taxon>Basidiomycota</taxon>
        <taxon>Agaricomycotina</taxon>
        <taxon>Agaricomycetes</taxon>
        <taxon>Agaricomycetidae</taxon>
        <taxon>Amylocorticiales</taxon>
        <taxon>Amylocorticiaceae</taxon>
        <taxon>Plicatura</taxon>
        <taxon>Plicaturopsis crispa</taxon>
    </lineage>
</organism>
<accession>A0A0C9T0V6</accession>